<organism evidence="6 7">
    <name type="scientific">Eleutherodactylus coqui</name>
    <name type="common">Puerto Rican coqui</name>
    <dbReference type="NCBI Taxonomy" id="57060"/>
    <lineage>
        <taxon>Eukaryota</taxon>
        <taxon>Metazoa</taxon>
        <taxon>Chordata</taxon>
        <taxon>Craniata</taxon>
        <taxon>Vertebrata</taxon>
        <taxon>Euteleostomi</taxon>
        <taxon>Amphibia</taxon>
        <taxon>Batrachia</taxon>
        <taxon>Anura</taxon>
        <taxon>Neobatrachia</taxon>
        <taxon>Hyloidea</taxon>
        <taxon>Eleutherodactylidae</taxon>
        <taxon>Eleutherodactylinae</taxon>
        <taxon>Eleutherodactylus</taxon>
        <taxon>Eleutherodactylus</taxon>
    </lineage>
</organism>
<dbReference type="SMART" id="SM00409">
    <property type="entry name" value="IG"/>
    <property type="match status" value="1"/>
</dbReference>
<dbReference type="Gene3D" id="2.60.40.10">
    <property type="entry name" value="Immunoglobulins"/>
    <property type="match status" value="1"/>
</dbReference>
<feature type="domain" description="Immunoglobulin" evidence="5">
    <location>
        <begin position="5"/>
        <end position="103"/>
    </location>
</feature>
<evidence type="ECO:0000313" key="7">
    <source>
        <dbReference type="Proteomes" id="UP000770717"/>
    </source>
</evidence>
<name>A0A8J6B8D1_ELECQ</name>
<reference evidence="6" key="1">
    <citation type="thesis" date="2020" institute="ProQuest LLC" country="789 East Eisenhower Parkway, Ann Arbor, MI, USA">
        <title>Comparative Genomics and Chromosome Evolution.</title>
        <authorList>
            <person name="Mudd A.B."/>
        </authorList>
    </citation>
    <scope>NUCLEOTIDE SEQUENCE</scope>
    <source>
        <strain evidence="6">HN-11 Male</strain>
        <tissue evidence="6">Kidney and liver</tissue>
    </source>
</reference>
<evidence type="ECO:0000259" key="5">
    <source>
        <dbReference type="SMART" id="SM00409"/>
    </source>
</evidence>
<keyword evidence="4" id="KW-0325">Glycoprotein</keyword>
<keyword evidence="3" id="KW-0472">Membrane</keyword>
<comment type="subcellular location">
    <subcellularLocation>
        <location evidence="1">Membrane</location>
    </subcellularLocation>
</comment>
<dbReference type="InterPro" id="IPR015631">
    <property type="entry name" value="CD2/SLAM_rcpt"/>
</dbReference>
<keyword evidence="7" id="KW-1185">Reference proteome</keyword>
<sequence length="111" mass="12579">RPAVLLPVNGIIGQSVHLTLPVDQTGPEEEEIYWTFQNIILAHGTYNHLKIIPEKFRNRLETPDNGRSLRITNLRKEDGGIYSATIYSADKKTYNISYNLTVYGRCIMGVS</sequence>
<proteinExistence type="predicted"/>
<evidence type="ECO:0000313" key="6">
    <source>
        <dbReference type="EMBL" id="KAG9465059.1"/>
    </source>
</evidence>
<dbReference type="Pfam" id="PF07686">
    <property type="entry name" value="V-set"/>
    <property type="match status" value="1"/>
</dbReference>
<evidence type="ECO:0000256" key="4">
    <source>
        <dbReference type="ARBA" id="ARBA00023180"/>
    </source>
</evidence>
<dbReference type="AlphaFoldDB" id="A0A8J6B8D1"/>
<evidence type="ECO:0000256" key="1">
    <source>
        <dbReference type="ARBA" id="ARBA00004370"/>
    </source>
</evidence>
<dbReference type="GO" id="GO:0016020">
    <property type="term" value="C:membrane"/>
    <property type="evidence" value="ECO:0007669"/>
    <property type="project" value="UniProtKB-SubCell"/>
</dbReference>
<gene>
    <name evidence="6" type="ORF">GDO78_019005</name>
</gene>
<dbReference type="SUPFAM" id="SSF48726">
    <property type="entry name" value="Immunoglobulin"/>
    <property type="match status" value="1"/>
</dbReference>
<dbReference type="EMBL" id="WNTK01003563">
    <property type="protein sequence ID" value="KAG9465059.1"/>
    <property type="molecule type" value="Genomic_DNA"/>
</dbReference>
<dbReference type="InterPro" id="IPR036179">
    <property type="entry name" value="Ig-like_dom_sf"/>
</dbReference>
<dbReference type="InterPro" id="IPR013106">
    <property type="entry name" value="Ig_V-set"/>
</dbReference>
<dbReference type="PANTHER" id="PTHR12080:SF121">
    <property type="entry name" value="IG-LIKE DOMAIN-CONTAINING PROTEIN-RELATED"/>
    <property type="match status" value="1"/>
</dbReference>
<dbReference type="InterPro" id="IPR003599">
    <property type="entry name" value="Ig_sub"/>
</dbReference>
<dbReference type="OrthoDB" id="9835793at2759"/>
<evidence type="ECO:0000256" key="2">
    <source>
        <dbReference type="ARBA" id="ARBA00022729"/>
    </source>
</evidence>
<dbReference type="PANTHER" id="PTHR12080">
    <property type="entry name" value="SIGNALING LYMPHOCYTIC ACTIVATION MOLECULE"/>
    <property type="match status" value="1"/>
</dbReference>
<dbReference type="Proteomes" id="UP000770717">
    <property type="component" value="Unassembled WGS sequence"/>
</dbReference>
<feature type="non-terminal residue" evidence="6">
    <location>
        <position position="1"/>
    </location>
</feature>
<dbReference type="InterPro" id="IPR013783">
    <property type="entry name" value="Ig-like_fold"/>
</dbReference>
<protein>
    <recommendedName>
        <fullName evidence="5">Immunoglobulin domain-containing protein</fullName>
    </recommendedName>
</protein>
<accession>A0A8J6B8D1</accession>
<evidence type="ECO:0000256" key="3">
    <source>
        <dbReference type="ARBA" id="ARBA00023136"/>
    </source>
</evidence>
<keyword evidence="2" id="KW-0732">Signal</keyword>
<comment type="caution">
    <text evidence="6">The sequence shown here is derived from an EMBL/GenBank/DDBJ whole genome shotgun (WGS) entry which is preliminary data.</text>
</comment>